<organism evidence="1 2">
    <name type="scientific">Hevea brasiliensis</name>
    <name type="common">Para rubber tree</name>
    <name type="synonym">Siphonia brasiliensis</name>
    <dbReference type="NCBI Taxonomy" id="3981"/>
    <lineage>
        <taxon>Eukaryota</taxon>
        <taxon>Viridiplantae</taxon>
        <taxon>Streptophyta</taxon>
        <taxon>Embryophyta</taxon>
        <taxon>Tracheophyta</taxon>
        <taxon>Spermatophyta</taxon>
        <taxon>Magnoliopsida</taxon>
        <taxon>eudicotyledons</taxon>
        <taxon>Gunneridae</taxon>
        <taxon>Pentapetalae</taxon>
        <taxon>rosids</taxon>
        <taxon>fabids</taxon>
        <taxon>Malpighiales</taxon>
        <taxon>Euphorbiaceae</taxon>
        <taxon>Crotonoideae</taxon>
        <taxon>Micrandreae</taxon>
        <taxon>Hevea</taxon>
    </lineage>
</organism>
<accession>A0ABQ9KZI5</accession>
<evidence type="ECO:0000313" key="1">
    <source>
        <dbReference type="EMBL" id="KAJ9153456.1"/>
    </source>
</evidence>
<keyword evidence="2" id="KW-1185">Reference proteome</keyword>
<dbReference type="Proteomes" id="UP001174677">
    <property type="component" value="Chromosome 15"/>
</dbReference>
<protein>
    <submittedName>
        <fullName evidence="1">Uncharacterized protein</fullName>
    </submittedName>
</protein>
<proteinExistence type="predicted"/>
<evidence type="ECO:0000313" key="2">
    <source>
        <dbReference type="Proteomes" id="UP001174677"/>
    </source>
</evidence>
<dbReference type="EMBL" id="JARPOI010000015">
    <property type="protein sequence ID" value="KAJ9153456.1"/>
    <property type="molecule type" value="Genomic_DNA"/>
</dbReference>
<reference evidence="1 2" key="1">
    <citation type="journal article" date="2023" name="Plant Biotechnol. J.">
        <title>Chromosome-level wild Hevea brasiliensis genome provides new tools for genomic-assisted breeding and valuable loci to elevate rubber yield.</title>
        <authorList>
            <person name="Cheng H."/>
            <person name="Song X."/>
            <person name="Hu Y."/>
            <person name="Wu T."/>
            <person name="Yang Q."/>
            <person name="An Z."/>
            <person name="Feng S."/>
            <person name="Deng Z."/>
            <person name="Wu W."/>
            <person name="Zeng X."/>
            <person name="Tu M."/>
            <person name="Wang X."/>
            <person name="Huang H."/>
        </authorList>
    </citation>
    <scope>NUCLEOTIDE SEQUENCE [LARGE SCALE GENOMIC DNA]</scope>
    <source>
        <strain evidence="1">MT/VB/25A 57/8</strain>
    </source>
</reference>
<sequence>MPLEVLSGSTTNDCLNELLAKFPSLEGIRGCIVLALNEEHKPDDSVVKEKMSWQLYSHKWWLIILAG</sequence>
<comment type="caution">
    <text evidence="1">The sequence shown here is derived from an EMBL/GenBank/DDBJ whole genome shotgun (WGS) entry which is preliminary data.</text>
</comment>
<name>A0ABQ9KZI5_HEVBR</name>
<gene>
    <name evidence="1" type="ORF">P3X46_026891</name>
</gene>